<keyword evidence="4 9" id="KW-0812">Transmembrane</keyword>
<dbReference type="PANTHER" id="PTHR30561:SF0">
    <property type="entry name" value="GUANIDINIUM EXPORTER"/>
    <property type="match status" value="1"/>
</dbReference>
<dbReference type="InterPro" id="IPR037185">
    <property type="entry name" value="EmrE-like"/>
</dbReference>
<evidence type="ECO:0000256" key="9">
    <source>
        <dbReference type="RuleBase" id="RU003942"/>
    </source>
</evidence>
<dbReference type="RefSeq" id="WP_167211130.1">
    <property type="nucleotide sequence ID" value="NZ_CP050063.1"/>
</dbReference>
<evidence type="ECO:0000256" key="10">
    <source>
        <dbReference type="SAM" id="Phobius"/>
    </source>
</evidence>
<evidence type="ECO:0000313" key="11">
    <source>
        <dbReference type="EMBL" id="QIP14650.1"/>
    </source>
</evidence>
<dbReference type="EMBL" id="CP050063">
    <property type="protein sequence ID" value="QIP14650.1"/>
    <property type="molecule type" value="Genomic_DNA"/>
</dbReference>
<dbReference type="InterPro" id="IPR045324">
    <property type="entry name" value="Small_multidrug_res"/>
</dbReference>
<evidence type="ECO:0000256" key="4">
    <source>
        <dbReference type="ARBA" id="ARBA00022692"/>
    </source>
</evidence>
<dbReference type="Proteomes" id="UP000501802">
    <property type="component" value="Chromosome"/>
</dbReference>
<dbReference type="Gene3D" id="1.10.3730.20">
    <property type="match status" value="1"/>
</dbReference>
<evidence type="ECO:0000256" key="5">
    <source>
        <dbReference type="ARBA" id="ARBA00022989"/>
    </source>
</evidence>
<keyword evidence="3" id="KW-1003">Cell membrane</keyword>
<keyword evidence="5 10" id="KW-1133">Transmembrane helix</keyword>
<comment type="subcellular location">
    <subcellularLocation>
        <location evidence="1 9">Cell membrane</location>
        <topology evidence="1 9">Multi-pass membrane protein</topology>
    </subcellularLocation>
</comment>
<dbReference type="GO" id="GO:0005886">
    <property type="term" value="C:plasma membrane"/>
    <property type="evidence" value="ECO:0007669"/>
    <property type="project" value="UniProtKB-SubCell"/>
</dbReference>
<feature type="transmembrane region" description="Helical" evidence="10">
    <location>
        <begin position="42"/>
        <end position="64"/>
    </location>
</feature>
<protein>
    <recommendedName>
        <fullName evidence="8">Guanidinium exporter</fullName>
    </recommendedName>
</protein>
<dbReference type="PANTHER" id="PTHR30561">
    <property type="entry name" value="SMR FAMILY PROTON-DEPENDENT DRUG EFFLUX TRANSPORTER SUGE"/>
    <property type="match status" value="1"/>
</dbReference>
<dbReference type="KEGG" id="spib:G8759_19545"/>
<evidence type="ECO:0000256" key="3">
    <source>
        <dbReference type="ARBA" id="ARBA00022475"/>
    </source>
</evidence>
<keyword evidence="12" id="KW-1185">Reference proteome</keyword>
<feature type="transmembrane region" description="Helical" evidence="10">
    <location>
        <begin position="76"/>
        <end position="96"/>
    </location>
</feature>
<comment type="similarity">
    <text evidence="7">Belongs to the drug/metabolite transporter (DMT) superfamily. Small multidrug resistance (SMR) (TC 2.A.7.1) family. Gdx/SugE subfamily.</text>
</comment>
<evidence type="ECO:0000256" key="2">
    <source>
        <dbReference type="ARBA" id="ARBA00022448"/>
    </source>
</evidence>
<dbReference type="SUPFAM" id="SSF103481">
    <property type="entry name" value="Multidrug resistance efflux transporter EmrE"/>
    <property type="match status" value="1"/>
</dbReference>
<dbReference type="InterPro" id="IPR000390">
    <property type="entry name" value="Small_drug/metabolite_transptr"/>
</dbReference>
<evidence type="ECO:0000256" key="7">
    <source>
        <dbReference type="ARBA" id="ARBA00038151"/>
    </source>
</evidence>
<feature type="transmembrane region" description="Helical" evidence="10">
    <location>
        <begin position="102"/>
        <end position="121"/>
    </location>
</feature>
<keyword evidence="2" id="KW-0813">Transport</keyword>
<proteinExistence type="inferred from homology"/>
<name>A0A6G9AQG7_9BACT</name>
<dbReference type="GO" id="GO:0022857">
    <property type="term" value="F:transmembrane transporter activity"/>
    <property type="evidence" value="ECO:0007669"/>
    <property type="project" value="InterPro"/>
</dbReference>
<keyword evidence="6 10" id="KW-0472">Membrane</keyword>
<evidence type="ECO:0000256" key="1">
    <source>
        <dbReference type="ARBA" id="ARBA00004651"/>
    </source>
</evidence>
<accession>A0A6G9AQG7</accession>
<organism evidence="11 12">
    <name type="scientific">Spirosoma aureum</name>
    <dbReference type="NCBI Taxonomy" id="2692134"/>
    <lineage>
        <taxon>Bacteria</taxon>
        <taxon>Pseudomonadati</taxon>
        <taxon>Bacteroidota</taxon>
        <taxon>Cytophagia</taxon>
        <taxon>Cytophagales</taxon>
        <taxon>Cytophagaceae</taxon>
        <taxon>Spirosoma</taxon>
    </lineage>
</organism>
<dbReference type="AlphaFoldDB" id="A0A6G9AQG7"/>
<sequence length="124" mass="14056">MQAWLFLFIAASFETAWTYSVKYMTFDLLKTLRWNTFYTPNVGLPILLPFVGYVVFGIANIYFFSQAIKQIPTPTAFAVWTAMALALIKAVDVFIFKTNWSLTELFFLTLIGVGIIGLRVYSAG</sequence>
<dbReference type="Pfam" id="PF00893">
    <property type="entry name" value="Multi_Drug_Res"/>
    <property type="match status" value="1"/>
</dbReference>
<evidence type="ECO:0000256" key="6">
    <source>
        <dbReference type="ARBA" id="ARBA00023136"/>
    </source>
</evidence>
<reference evidence="11 12" key="1">
    <citation type="submission" date="2020-03" db="EMBL/GenBank/DDBJ databases">
        <authorList>
            <person name="Kim M.K."/>
        </authorList>
    </citation>
    <scope>NUCLEOTIDE SEQUENCE [LARGE SCALE GENOMIC DNA]</scope>
    <source>
        <strain evidence="11 12">BT328</strain>
    </source>
</reference>
<evidence type="ECO:0000256" key="8">
    <source>
        <dbReference type="ARBA" id="ARBA00039168"/>
    </source>
</evidence>
<evidence type="ECO:0000313" key="12">
    <source>
        <dbReference type="Proteomes" id="UP000501802"/>
    </source>
</evidence>
<gene>
    <name evidence="11" type="ORF">G8759_19545</name>
</gene>